<evidence type="ECO:0000313" key="3">
    <source>
        <dbReference type="Proteomes" id="UP000192368"/>
    </source>
</evidence>
<dbReference type="AlphaFoldDB" id="A0A1W1V3J0"/>
<proteinExistence type="predicted"/>
<dbReference type="InterPro" id="IPR045620">
    <property type="entry name" value="DUF6442"/>
</dbReference>
<keyword evidence="1" id="KW-1133">Transmembrane helix</keyword>
<keyword evidence="1" id="KW-0472">Membrane</keyword>
<organism evidence="2 3">
    <name type="scientific">Peptoniphilus asaccharolyticus DSM 20463</name>
    <dbReference type="NCBI Taxonomy" id="573058"/>
    <lineage>
        <taxon>Bacteria</taxon>
        <taxon>Bacillati</taxon>
        <taxon>Bacillota</taxon>
        <taxon>Tissierellia</taxon>
        <taxon>Tissierellales</taxon>
        <taxon>Peptoniphilaceae</taxon>
        <taxon>Peptoniphilus</taxon>
    </lineage>
</organism>
<evidence type="ECO:0000313" key="2">
    <source>
        <dbReference type="EMBL" id="SMB87892.1"/>
    </source>
</evidence>
<dbReference type="EMBL" id="FWWR01000009">
    <property type="protein sequence ID" value="SMB87892.1"/>
    <property type="molecule type" value="Genomic_DNA"/>
</dbReference>
<feature type="transmembrane region" description="Helical" evidence="1">
    <location>
        <begin position="85"/>
        <end position="103"/>
    </location>
</feature>
<name>A0A1W1V3J0_PEPAS</name>
<sequence>MNKDELLEKYKKENIFNDERQKNLISKSFEMGSIFVSVAFIVVWIIGKYKKLDISQATFIFVAMLVGIYTSKLYNRDYENNIEKIASISIIVGGTIIGFANLVEWLR</sequence>
<reference evidence="3" key="1">
    <citation type="submission" date="2017-04" db="EMBL/GenBank/DDBJ databases">
        <authorList>
            <person name="Varghese N."/>
            <person name="Submissions S."/>
        </authorList>
    </citation>
    <scope>NUCLEOTIDE SEQUENCE [LARGE SCALE GENOMIC DNA]</scope>
    <source>
        <strain evidence="3">DSM 20463</strain>
    </source>
</reference>
<keyword evidence="1" id="KW-0812">Transmembrane</keyword>
<keyword evidence="3" id="KW-1185">Reference proteome</keyword>
<dbReference type="Pfam" id="PF20040">
    <property type="entry name" value="DUF6442"/>
    <property type="match status" value="1"/>
</dbReference>
<feature type="transmembrane region" description="Helical" evidence="1">
    <location>
        <begin position="53"/>
        <end position="73"/>
    </location>
</feature>
<dbReference type="OrthoDB" id="2050018at2"/>
<feature type="transmembrane region" description="Helical" evidence="1">
    <location>
        <begin position="29"/>
        <end position="47"/>
    </location>
</feature>
<dbReference type="Proteomes" id="UP000192368">
    <property type="component" value="Unassembled WGS sequence"/>
</dbReference>
<gene>
    <name evidence="2" type="ORF">SAMN00017477_1286</name>
</gene>
<accession>A0A1W1V3J0</accession>
<evidence type="ECO:0000256" key="1">
    <source>
        <dbReference type="SAM" id="Phobius"/>
    </source>
</evidence>
<dbReference type="STRING" id="573058.SAMN00017477_1286"/>
<protein>
    <submittedName>
        <fullName evidence="2">Uncharacterized protein</fullName>
    </submittedName>
</protein>
<dbReference type="RefSeq" id="WP_084230843.1">
    <property type="nucleotide sequence ID" value="NZ_FWWR01000009.1"/>
</dbReference>